<proteinExistence type="predicted"/>
<evidence type="ECO:0000313" key="1">
    <source>
        <dbReference type="EMBL" id="ORZ27352.1"/>
    </source>
</evidence>
<dbReference type="EMBL" id="MCFF01000004">
    <property type="protein sequence ID" value="ORZ27352.1"/>
    <property type="molecule type" value="Genomic_DNA"/>
</dbReference>
<dbReference type="Proteomes" id="UP000193648">
    <property type="component" value="Unassembled WGS sequence"/>
</dbReference>
<gene>
    <name evidence="1" type="ORF">BCR41DRAFT_367703</name>
</gene>
<name>A0A1Y2H2R0_9FUNG</name>
<organism evidence="1 2">
    <name type="scientific">Lobosporangium transversale</name>
    <dbReference type="NCBI Taxonomy" id="64571"/>
    <lineage>
        <taxon>Eukaryota</taxon>
        <taxon>Fungi</taxon>
        <taxon>Fungi incertae sedis</taxon>
        <taxon>Mucoromycota</taxon>
        <taxon>Mortierellomycotina</taxon>
        <taxon>Mortierellomycetes</taxon>
        <taxon>Mortierellales</taxon>
        <taxon>Mortierellaceae</taxon>
        <taxon>Lobosporangium</taxon>
    </lineage>
</organism>
<dbReference type="RefSeq" id="XP_021885079.1">
    <property type="nucleotide sequence ID" value="XM_022026326.1"/>
</dbReference>
<reference evidence="1 2" key="1">
    <citation type="submission" date="2016-07" db="EMBL/GenBank/DDBJ databases">
        <title>Pervasive Adenine N6-methylation of Active Genes in Fungi.</title>
        <authorList>
            <consortium name="DOE Joint Genome Institute"/>
            <person name="Mondo S.J."/>
            <person name="Dannebaum R.O."/>
            <person name="Kuo R.C."/>
            <person name="Labutti K."/>
            <person name="Haridas S."/>
            <person name="Kuo A."/>
            <person name="Salamov A."/>
            <person name="Ahrendt S.R."/>
            <person name="Lipzen A."/>
            <person name="Sullivan W."/>
            <person name="Andreopoulos W.B."/>
            <person name="Clum A."/>
            <person name="Lindquist E."/>
            <person name="Daum C."/>
            <person name="Ramamoorthy G.K."/>
            <person name="Gryganskyi A."/>
            <person name="Culley D."/>
            <person name="Magnuson J.K."/>
            <person name="James T.Y."/>
            <person name="O'Malley M.A."/>
            <person name="Stajich J.E."/>
            <person name="Spatafora J.W."/>
            <person name="Visel A."/>
            <person name="Grigoriev I.V."/>
        </authorList>
    </citation>
    <scope>NUCLEOTIDE SEQUENCE [LARGE SCALE GENOMIC DNA]</scope>
    <source>
        <strain evidence="1 2">NRRL 3116</strain>
    </source>
</reference>
<sequence>MHLFNEVPFKWIGHDIVVLTCTYHEKFTLWSCEGISSGSLMMISSLITTFTIARLHWLSISINIDLARRSAILKQETEPIGKQAPSPRGLERQQISGHNKKKGLCVLNVRKNCEHTKAFPGKSSASLVPINCPLLSIATVKQQTWKSYEA</sequence>
<dbReference type="AlphaFoldDB" id="A0A1Y2H2R0"/>
<dbReference type="GeneID" id="33568169"/>
<evidence type="ECO:0000313" key="2">
    <source>
        <dbReference type="Proteomes" id="UP000193648"/>
    </source>
</evidence>
<protein>
    <submittedName>
        <fullName evidence="1">Uncharacterized protein</fullName>
    </submittedName>
</protein>
<dbReference type="InParanoid" id="A0A1Y2H2R0"/>
<accession>A0A1Y2H2R0</accession>
<keyword evidence="2" id="KW-1185">Reference proteome</keyword>
<comment type="caution">
    <text evidence="1">The sequence shown here is derived from an EMBL/GenBank/DDBJ whole genome shotgun (WGS) entry which is preliminary data.</text>
</comment>